<gene>
    <name evidence="1" type="ORF">OLC1_LOCUS8422</name>
</gene>
<dbReference type="PANTHER" id="PTHR48167">
    <property type="entry name" value="EXPRESSED PROTEIN"/>
    <property type="match status" value="1"/>
</dbReference>
<dbReference type="GO" id="GO:0003676">
    <property type="term" value="F:nucleic acid binding"/>
    <property type="evidence" value="ECO:0007669"/>
    <property type="project" value="InterPro"/>
</dbReference>
<dbReference type="PANTHER" id="PTHR48167:SF2">
    <property type="entry name" value="EXPRESSED PROTEIN"/>
    <property type="match status" value="1"/>
</dbReference>
<dbReference type="Gene3D" id="3.30.70.330">
    <property type="match status" value="1"/>
</dbReference>
<evidence type="ECO:0000313" key="1">
    <source>
        <dbReference type="EMBL" id="CAI9098118.1"/>
    </source>
</evidence>
<dbReference type="InterPro" id="IPR035979">
    <property type="entry name" value="RBD_domain_sf"/>
</dbReference>
<organism evidence="1 2">
    <name type="scientific">Oldenlandia corymbosa var. corymbosa</name>
    <dbReference type="NCBI Taxonomy" id="529605"/>
    <lineage>
        <taxon>Eukaryota</taxon>
        <taxon>Viridiplantae</taxon>
        <taxon>Streptophyta</taxon>
        <taxon>Embryophyta</taxon>
        <taxon>Tracheophyta</taxon>
        <taxon>Spermatophyta</taxon>
        <taxon>Magnoliopsida</taxon>
        <taxon>eudicotyledons</taxon>
        <taxon>Gunneridae</taxon>
        <taxon>Pentapetalae</taxon>
        <taxon>asterids</taxon>
        <taxon>lamiids</taxon>
        <taxon>Gentianales</taxon>
        <taxon>Rubiaceae</taxon>
        <taxon>Rubioideae</taxon>
        <taxon>Spermacoceae</taxon>
        <taxon>Hedyotis-Oldenlandia complex</taxon>
        <taxon>Oldenlandia</taxon>
    </lineage>
</organism>
<evidence type="ECO:0000313" key="2">
    <source>
        <dbReference type="Proteomes" id="UP001161247"/>
    </source>
</evidence>
<name>A0AAV1CSI1_OLDCO</name>
<sequence length="224" mass="25108">MSSFRAAAKYTPRLIEIARQQQGLASLPRHSQHRLLCSAAQQPNQGSAFDPFHQTSSSGPIYARLYGATKHTSKTDVLNLLSGCNLTVDDIKHDYTLNFLPLPVLVKFPSRQAYDAGTRSVVKKGRFRLEPENGSRFDTIAPYDGKAILLQGIPRNALIDDVERFLAGCTYDSSSIQMFYRSSYQMPVRMAVVRFPSQALAMHAFITKNRAYCLNNPISVRVLY</sequence>
<keyword evidence="2" id="KW-1185">Reference proteome</keyword>
<dbReference type="Proteomes" id="UP001161247">
    <property type="component" value="Chromosome 3"/>
</dbReference>
<dbReference type="SUPFAM" id="SSF54928">
    <property type="entry name" value="RNA-binding domain, RBD"/>
    <property type="match status" value="1"/>
</dbReference>
<dbReference type="EMBL" id="OX459120">
    <property type="protein sequence ID" value="CAI9098118.1"/>
    <property type="molecule type" value="Genomic_DNA"/>
</dbReference>
<accession>A0AAV1CSI1</accession>
<proteinExistence type="predicted"/>
<dbReference type="InterPro" id="IPR012677">
    <property type="entry name" value="Nucleotide-bd_a/b_plait_sf"/>
</dbReference>
<reference evidence="1" key="1">
    <citation type="submission" date="2023-03" db="EMBL/GenBank/DDBJ databases">
        <authorList>
            <person name="Julca I."/>
        </authorList>
    </citation>
    <scope>NUCLEOTIDE SEQUENCE</scope>
</reference>
<dbReference type="AlphaFoldDB" id="A0AAV1CSI1"/>
<protein>
    <submittedName>
        <fullName evidence="1">OLC1v1034704C1</fullName>
    </submittedName>
</protein>